<dbReference type="EC" id="1.13.11.6" evidence="8"/>
<keyword evidence="3" id="KW-0662">Pyridine nucleotide biosynthesis</keyword>
<evidence type="ECO:0000256" key="4">
    <source>
        <dbReference type="ARBA" id="ARBA00022723"/>
    </source>
</evidence>
<dbReference type="EMBL" id="JAUSQU010000001">
    <property type="protein sequence ID" value="MDP9847015.1"/>
    <property type="molecule type" value="Genomic_DNA"/>
</dbReference>
<evidence type="ECO:0000256" key="1">
    <source>
        <dbReference type="ARBA" id="ARBA00001954"/>
    </source>
</evidence>
<dbReference type="InterPro" id="IPR010329">
    <property type="entry name" value="3hydroanth_dOase"/>
</dbReference>
<name>A0ABT9QJT6_9ACTN</name>
<evidence type="ECO:0000313" key="9">
    <source>
        <dbReference type="Proteomes" id="UP001225356"/>
    </source>
</evidence>
<sequence>MSSEPLTLPVIDLDEVTRRIESSTARVEVLWQQGETLAFVARGREYRSEFHINPSDEMSYVIRGEMNLHYLTPEGEEKIATIPQGSMNYTPAGVPHSPRFPPEAYIVVMERQRRPEEMDRFQWFCPSCGEFLHEVTFHVGDYSADPVGKAYRSFWDDLDARTCDKCGSVMPAE</sequence>
<evidence type="ECO:0000256" key="7">
    <source>
        <dbReference type="ARBA" id="ARBA00023004"/>
    </source>
</evidence>
<keyword evidence="5" id="KW-0223">Dioxygenase</keyword>
<dbReference type="Pfam" id="PF06052">
    <property type="entry name" value="3-HAO"/>
    <property type="match status" value="1"/>
</dbReference>
<dbReference type="RefSeq" id="WP_110697418.1">
    <property type="nucleotide sequence ID" value="NZ_JAUSQU010000001.1"/>
</dbReference>
<comment type="caution">
    <text evidence="8">The sequence shown here is derived from an EMBL/GenBank/DDBJ whole genome shotgun (WGS) entry which is preliminary data.</text>
</comment>
<dbReference type="SUPFAM" id="SSF51182">
    <property type="entry name" value="RmlC-like cupins"/>
    <property type="match status" value="1"/>
</dbReference>
<comment type="cofactor">
    <cofactor evidence="1">
        <name>Fe(2+)</name>
        <dbReference type="ChEBI" id="CHEBI:29033"/>
    </cofactor>
</comment>
<dbReference type="InterPro" id="IPR011051">
    <property type="entry name" value="RmlC_Cupin_sf"/>
</dbReference>
<reference evidence="8 9" key="1">
    <citation type="submission" date="2023-07" db="EMBL/GenBank/DDBJ databases">
        <title>Sequencing the genomes of 1000 actinobacteria strains.</title>
        <authorList>
            <person name="Klenk H.-P."/>
        </authorList>
    </citation>
    <scope>NUCLEOTIDE SEQUENCE [LARGE SCALE GENOMIC DNA]</scope>
    <source>
        <strain evidence="8 9">DSM 46740</strain>
    </source>
</reference>
<dbReference type="PANTHER" id="PTHR15497">
    <property type="entry name" value="3-HYDROXYANTHRANILATE 3,4-DIOXYGENASE"/>
    <property type="match status" value="1"/>
</dbReference>
<keyword evidence="9" id="KW-1185">Reference proteome</keyword>
<keyword evidence="6 8" id="KW-0560">Oxidoreductase</keyword>
<dbReference type="Gene3D" id="2.60.120.10">
    <property type="entry name" value="Jelly Rolls"/>
    <property type="match status" value="1"/>
</dbReference>
<dbReference type="InterPro" id="IPR014710">
    <property type="entry name" value="RmlC-like_jellyroll"/>
</dbReference>
<accession>A0ABT9QJT6</accession>
<organism evidence="8 9">
    <name type="scientific">Streptosporangium lutulentum</name>
    <dbReference type="NCBI Taxonomy" id="1461250"/>
    <lineage>
        <taxon>Bacteria</taxon>
        <taxon>Bacillati</taxon>
        <taxon>Actinomycetota</taxon>
        <taxon>Actinomycetes</taxon>
        <taxon>Streptosporangiales</taxon>
        <taxon>Streptosporangiaceae</taxon>
        <taxon>Streptosporangium</taxon>
    </lineage>
</organism>
<dbReference type="GO" id="GO:0000334">
    <property type="term" value="F:3-hydroxyanthranilate 3,4-dioxygenase activity"/>
    <property type="evidence" value="ECO:0007669"/>
    <property type="project" value="UniProtKB-EC"/>
</dbReference>
<dbReference type="CDD" id="cd06123">
    <property type="entry name" value="cupin_HAO"/>
    <property type="match status" value="1"/>
</dbReference>
<comment type="function">
    <text evidence="2">Catalyzes the oxidative ring opening of 3-hydroxyanthranilate to 2-amino-3-carboxymuconate semialdehyde, which spontaneously cyclizes to quinolinate.</text>
</comment>
<proteinExistence type="predicted"/>
<keyword evidence="4" id="KW-0479">Metal-binding</keyword>
<gene>
    <name evidence="8" type="ORF">J2853_006226</name>
</gene>
<evidence type="ECO:0000256" key="5">
    <source>
        <dbReference type="ARBA" id="ARBA00022964"/>
    </source>
</evidence>
<evidence type="ECO:0000256" key="6">
    <source>
        <dbReference type="ARBA" id="ARBA00023002"/>
    </source>
</evidence>
<dbReference type="PANTHER" id="PTHR15497:SF1">
    <property type="entry name" value="3-HYDROXYANTHRANILATE 3,4-DIOXYGENASE"/>
    <property type="match status" value="1"/>
</dbReference>
<evidence type="ECO:0000256" key="2">
    <source>
        <dbReference type="ARBA" id="ARBA00002752"/>
    </source>
</evidence>
<keyword evidence="7" id="KW-0408">Iron</keyword>
<dbReference type="Proteomes" id="UP001225356">
    <property type="component" value="Unassembled WGS sequence"/>
</dbReference>
<evidence type="ECO:0000313" key="8">
    <source>
        <dbReference type="EMBL" id="MDP9847015.1"/>
    </source>
</evidence>
<protein>
    <submittedName>
        <fullName evidence="8">3-hydroxyanthranilate 3,4-dioxygenase</fullName>
        <ecNumber evidence="8">1.13.11.6</ecNumber>
    </submittedName>
</protein>
<evidence type="ECO:0000256" key="3">
    <source>
        <dbReference type="ARBA" id="ARBA00022642"/>
    </source>
</evidence>